<accession>A0A4W4GJI1</accession>
<keyword evidence="12" id="KW-1185">Reference proteome</keyword>
<evidence type="ECO:0000256" key="9">
    <source>
        <dbReference type="ARBA" id="ARBA00035130"/>
    </source>
</evidence>
<evidence type="ECO:0000256" key="3">
    <source>
        <dbReference type="ARBA" id="ARBA00022553"/>
    </source>
</evidence>
<organism evidence="11 12">
    <name type="scientific">Electrophorus electricus</name>
    <name type="common">Electric eel</name>
    <name type="synonym">Gymnotus electricus</name>
    <dbReference type="NCBI Taxonomy" id="8005"/>
    <lineage>
        <taxon>Eukaryota</taxon>
        <taxon>Metazoa</taxon>
        <taxon>Chordata</taxon>
        <taxon>Craniata</taxon>
        <taxon>Vertebrata</taxon>
        <taxon>Euteleostomi</taxon>
        <taxon>Actinopterygii</taxon>
        <taxon>Neopterygii</taxon>
        <taxon>Teleostei</taxon>
        <taxon>Ostariophysi</taxon>
        <taxon>Gymnotiformes</taxon>
        <taxon>Gymnotoidei</taxon>
        <taxon>Gymnotidae</taxon>
        <taxon>Electrophorus</taxon>
    </lineage>
</organism>
<dbReference type="GO" id="GO:0003735">
    <property type="term" value="F:structural constituent of ribosome"/>
    <property type="evidence" value="ECO:0007669"/>
    <property type="project" value="InterPro"/>
</dbReference>
<name>A0A4W4GJI1_ELEEL</name>
<reference evidence="11" key="4">
    <citation type="submission" date="2025-08" db="UniProtKB">
        <authorList>
            <consortium name="Ensembl"/>
        </authorList>
    </citation>
    <scope>IDENTIFICATION</scope>
</reference>
<evidence type="ECO:0000256" key="8">
    <source>
        <dbReference type="ARBA" id="ARBA00032055"/>
    </source>
</evidence>
<keyword evidence="7" id="KW-0687">Ribonucleoprotein</keyword>
<evidence type="ECO:0000313" key="12">
    <source>
        <dbReference type="Proteomes" id="UP000314983"/>
    </source>
</evidence>
<keyword evidence="6" id="KW-0496">Mitochondrion</keyword>
<dbReference type="Ensembl" id="ENSEEET00000038134.2">
    <property type="protein sequence ID" value="ENSEEEP00000037696.2"/>
    <property type="gene ID" value="ENSEEEG00000017923.2"/>
</dbReference>
<evidence type="ECO:0000256" key="6">
    <source>
        <dbReference type="ARBA" id="ARBA00023128"/>
    </source>
</evidence>
<evidence type="ECO:0000256" key="5">
    <source>
        <dbReference type="ARBA" id="ARBA00022980"/>
    </source>
</evidence>
<dbReference type="FunFam" id="4.10.640.10:FF:000008">
    <property type="entry name" value="28S ribosomal protein S18b, mitochondrial"/>
    <property type="match status" value="1"/>
</dbReference>
<evidence type="ECO:0000256" key="4">
    <source>
        <dbReference type="ARBA" id="ARBA00022946"/>
    </source>
</evidence>
<comment type="subcellular location">
    <subcellularLocation>
        <location evidence="1">Mitochondrion</location>
    </subcellularLocation>
</comment>
<dbReference type="InterPro" id="IPR001648">
    <property type="entry name" value="Ribosomal_bS18"/>
</dbReference>
<reference evidence="11" key="5">
    <citation type="submission" date="2025-09" db="UniProtKB">
        <authorList>
            <consortium name="Ensembl"/>
        </authorList>
    </citation>
    <scope>IDENTIFICATION</scope>
</reference>
<dbReference type="SUPFAM" id="SSF46911">
    <property type="entry name" value="Ribosomal protein S18"/>
    <property type="match status" value="1"/>
</dbReference>
<evidence type="ECO:0000256" key="2">
    <source>
        <dbReference type="ARBA" id="ARBA00006136"/>
    </source>
</evidence>
<reference evidence="12" key="1">
    <citation type="journal article" date="2014" name="Science">
        <title>Nonhuman genetics. Genomic basis for the convergent evolution of electric organs.</title>
        <authorList>
            <person name="Gallant J.R."/>
            <person name="Traeger L.L."/>
            <person name="Volkening J.D."/>
            <person name="Moffett H."/>
            <person name="Chen P.H."/>
            <person name="Novina C.D."/>
            <person name="Phillips G.N.Jr."/>
            <person name="Anand R."/>
            <person name="Wells G.B."/>
            <person name="Pinch M."/>
            <person name="Guth R."/>
            <person name="Unguez G.A."/>
            <person name="Albert J.S."/>
            <person name="Zakon H.H."/>
            <person name="Samanta M.P."/>
            <person name="Sussman M.R."/>
        </authorList>
    </citation>
    <scope>NUCLEOTIDE SEQUENCE [LARGE SCALE GENOMIC DNA]</scope>
</reference>
<dbReference type="Gene3D" id="4.10.640.10">
    <property type="entry name" value="Ribosomal protein S18"/>
    <property type="match status" value="1"/>
</dbReference>
<evidence type="ECO:0000256" key="10">
    <source>
        <dbReference type="ARBA" id="ARBA00035515"/>
    </source>
</evidence>
<comment type="similarity">
    <text evidence="2">Belongs to the bacterial ribosomal protein bS18 family. Mitochondrion-specific ribosomal protein mS40 subfamily.</text>
</comment>
<dbReference type="GO" id="GO:0005763">
    <property type="term" value="C:mitochondrial small ribosomal subunit"/>
    <property type="evidence" value="ECO:0007669"/>
    <property type="project" value="UniProtKB-ARBA"/>
</dbReference>
<evidence type="ECO:0000313" key="11">
    <source>
        <dbReference type="Ensembl" id="ENSEEEP00000037696.2"/>
    </source>
</evidence>
<dbReference type="GO" id="GO:0032543">
    <property type="term" value="P:mitochondrial translation"/>
    <property type="evidence" value="ECO:0007669"/>
    <property type="project" value="InterPro"/>
</dbReference>
<keyword evidence="5" id="KW-0689">Ribosomal protein</keyword>
<dbReference type="InterPro" id="IPR036870">
    <property type="entry name" value="Ribosomal_bS18_sf"/>
</dbReference>
<dbReference type="PANTHER" id="PTHR13329:SF2">
    <property type="entry name" value="SMALL RIBOSOMAL SUBUNIT PROTEIN MS40"/>
    <property type="match status" value="1"/>
</dbReference>
<dbReference type="Proteomes" id="UP000314983">
    <property type="component" value="Chromosome 8"/>
</dbReference>
<protein>
    <recommendedName>
        <fullName evidence="9">Small ribosomal subunit protein mS40</fullName>
    </recommendedName>
    <alternativeName>
        <fullName evidence="8">28S ribosomal protein S18-2, mitochondrial</fullName>
    </alternativeName>
    <alternativeName>
        <fullName evidence="10">28S ribosomal protein S18b, mitochondrial</fullName>
    </alternativeName>
</protein>
<dbReference type="OMA" id="TWYREIT"/>
<dbReference type="Pfam" id="PF01084">
    <property type="entry name" value="Ribosomal_S18"/>
    <property type="match status" value="1"/>
</dbReference>
<gene>
    <name evidence="11" type="primary">MRPS18B</name>
</gene>
<reference evidence="11" key="3">
    <citation type="submission" date="2020-05" db="EMBL/GenBank/DDBJ databases">
        <title>Electrophorus electricus (electric eel) genome, fEleEle1, primary haplotype.</title>
        <authorList>
            <person name="Myers G."/>
            <person name="Meyer A."/>
            <person name="Fedrigo O."/>
            <person name="Formenti G."/>
            <person name="Rhie A."/>
            <person name="Tracey A."/>
            <person name="Sims Y."/>
            <person name="Jarvis E.D."/>
        </authorList>
    </citation>
    <scope>NUCLEOTIDE SEQUENCE [LARGE SCALE GENOMIC DNA]</scope>
</reference>
<dbReference type="STRING" id="8005.ENSEEEP00000037696"/>
<evidence type="ECO:0000256" key="7">
    <source>
        <dbReference type="ARBA" id="ARBA00023274"/>
    </source>
</evidence>
<keyword evidence="4" id="KW-0809">Transit peptide</keyword>
<proteinExistence type="inferred from homology"/>
<dbReference type="GeneTree" id="ENSGT00390000010554"/>
<dbReference type="InterPro" id="IPR040054">
    <property type="entry name" value="MRPS18B"/>
</dbReference>
<keyword evidence="3" id="KW-0597">Phosphoprotein</keyword>
<evidence type="ECO:0000256" key="1">
    <source>
        <dbReference type="ARBA" id="ARBA00004173"/>
    </source>
</evidence>
<sequence length="277" mass="31728">MNENVKNTIIILVKLRILHASSTFNFNLSTGTHLKDKMATSTQNIVRAAYRIFPVVFQRTRQAQKIRIPFIAPAVRHFFCSANLKSDGIDGPELESIEALSRYIDRPWEYLESEEYAERYGLKAVWADYRRNHKGGIPPQKTRKTCIRKNKRCGNPCPICRDTNIIIHYQNVNLLQQFVSPYTGLVYDSTRTGVCRKQQKLLNKAVETARAHGLLPSQLPFVDYSGADYSNSHGAVGRTPPPATYTVGEPWYSWYGNIEPNEQELARVKKIYKAYLK</sequence>
<reference evidence="12" key="2">
    <citation type="journal article" date="2017" name="Sci. Adv.">
        <title>A tail of two voltages: Proteomic comparison of the three electric organs of the electric eel.</title>
        <authorList>
            <person name="Traeger L.L."/>
            <person name="Sabat G."/>
            <person name="Barrett-Wilt G.A."/>
            <person name="Wells G.B."/>
            <person name="Sussman M.R."/>
        </authorList>
    </citation>
    <scope>NUCLEOTIDE SEQUENCE [LARGE SCALE GENOMIC DNA]</scope>
</reference>
<dbReference type="AlphaFoldDB" id="A0A4W4GJI1"/>
<dbReference type="PANTHER" id="PTHR13329">
    <property type="entry name" value="MITOCHONDRIAL RIBOSOMAL PROTEIN S18B"/>
    <property type="match status" value="1"/>
</dbReference>